<dbReference type="AlphaFoldDB" id="Q7MWK2"/>
<dbReference type="EMBL" id="AE015924">
    <property type="protein sequence ID" value="AAQ65792.1"/>
    <property type="molecule type" value="Genomic_DNA"/>
</dbReference>
<evidence type="ECO:0000313" key="2">
    <source>
        <dbReference type="Proteomes" id="UP000000588"/>
    </source>
</evidence>
<dbReference type="STRING" id="242619.PG_0608"/>
<dbReference type="EnsemblBacteria" id="AAQ65792">
    <property type="protein sequence ID" value="AAQ65792"/>
    <property type="gene ID" value="PG_0608"/>
</dbReference>
<evidence type="ECO:0000313" key="1">
    <source>
        <dbReference type="EMBL" id="AAQ65792.1"/>
    </source>
</evidence>
<dbReference type="Proteomes" id="UP000000588">
    <property type="component" value="Chromosome"/>
</dbReference>
<accession>Q7MWK2</accession>
<dbReference type="KEGG" id="pgi:PG_0608"/>
<proteinExistence type="predicted"/>
<name>Q7MWK2_PORGI</name>
<protein>
    <submittedName>
        <fullName evidence="1">Uncharacterized protein</fullName>
    </submittedName>
</protein>
<reference evidence="1 2" key="1">
    <citation type="journal article" date="2003" name="J. Bacteriol.">
        <title>Complete genome sequence of the oral pathogenic bacterium Porphyromonas gingivalis strain W83.</title>
        <authorList>
            <person name="Nelson K."/>
            <person name="Fleishmann R."/>
            <person name="DeBoy R."/>
            <person name="Paulsen I."/>
            <person name="Fouts D."/>
            <person name="Eisen J."/>
            <person name="Daugherty S."/>
            <person name="Dodson R."/>
            <person name="Durkin A."/>
            <person name="Gwinn M."/>
            <person name="Haft D."/>
            <person name="Kolonay J."/>
            <person name="Nelson W."/>
            <person name="White O."/>
            <person name="Mason T."/>
            <person name="Tallon L."/>
            <person name="Gray J."/>
            <person name="Granger D."/>
            <person name="Tettelin H."/>
            <person name="Dong H."/>
            <person name="Galvin J."/>
            <person name="Duncan M."/>
            <person name="Dewhirst F."/>
            <person name="Fraser C."/>
        </authorList>
    </citation>
    <scope>NUCLEOTIDE SEQUENCE [LARGE SCALE GENOMIC DNA]</scope>
    <source>
        <strain evidence="2">ATCC BAA-308 / W83</strain>
    </source>
</reference>
<gene>
    <name evidence="1" type="ordered locus">PG_0608</name>
</gene>
<organism evidence="1 2">
    <name type="scientific">Porphyromonas gingivalis (strain ATCC BAA-308 / W83)</name>
    <dbReference type="NCBI Taxonomy" id="242619"/>
    <lineage>
        <taxon>Bacteria</taxon>
        <taxon>Pseudomonadati</taxon>
        <taxon>Bacteroidota</taxon>
        <taxon>Bacteroidia</taxon>
        <taxon>Bacteroidales</taxon>
        <taxon>Porphyromonadaceae</taxon>
        <taxon>Porphyromonas</taxon>
    </lineage>
</organism>
<sequence length="44" mass="4663">MHPQGGTLVPFRGEYIGAALLTTAATFSGRIHSRAIGYLSQKTS</sequence>
<dbReference type="HOGENOM" id="CLU_3220036_0_0_10"/>
<keyword evidence="2" id="KW-1185">Reference proteome</keyword>